<feature type="domain" description="PX" evidence="2">
    <location>
        <begin position="136"/>
        <end position="250"/>
    </location>
</feature>
<dbReference type="SUPFAM" id="SSF64268">
    <property type="entry name" value="PX domain"/>
    <property type="match status" value="1"/>
</dbReference>
<reference evidence="3" key="1">
    <citation type="submission" date="2021-01" db="EMBL/GenBank/DDBJ databases">
        <authorList>
            <person name="Corre E."/>
            <person name="Pelletier E."/>
            <person name="Niang G."/>
            <person name="Scheremetjew M."/>
            <person name="Finn R."/>
            <person name="Kale V."/>
            <person name="Holt S."/>
            <person name="Cochrane G."/>
            <person name="Meng A."/>
            <person name="Brown T."/>
            <person name="Cohen L."/>
        </authorList>
    </citation>
    <scope>NUCLEOTIDE SEQUENCE</scope>
    <source>
        <strain evidence="3">CCMP2078</strain>
    </source>
</reference>
<feature type="compositionally biased region" description="Acidic residues" evidence="1">
    <location>
        <begin position="109"/>
        <end position="137"/>
    </location>
</feature>
<organism evidence="3">
    <name type="scientific">Pinguiococcus pyrenoidosus</name>
    <dbReference type="NCBI Taxonomy" id="172671"/>
    <lineage>
        <taxon>Eukaryota</taxon>
        <taxon>Sar</taxon>
        <taxon>Stramenopiles</taxon>
        <taxon>Ochrophyta</taxon>
        <taxon>Pinguiophyceae</taxon>
        <taxon>Pinguiochrysidales</taxon>
        <taxon>Pinguiochrysidaceae</taxon>
        <taxon>Pinguiococcus</taxon>
    </lineage>
</organism>
<feature type="compositionally biased region" description="Polar residues" evidence="1">
    <location>
        <begin position="320"/>
        <end position="329"/>
    </location>
</feature>
<dbReference type="InterPro" id="IPR036871">
    <property type="entry name" value="PX_dom_sf"/>
</dbReference>
<protein>
    <recommendedName>
        <fullName evidence="2">PX domain-containing protein</fullName>
    </recommendedName>
</protein>
<proteinExistence type="predicted"/>
<feature type="region of interest" description="Disordered" evidence="1">
    <location>
        <begin position="292"/>
        <end position="340"/>
    </location>
</feature>
<dbReference type="Pfam" id="PF08628">
    <property type="entry name" value="Nexin_C"/>
    <property type="match status" value="1"/>
</dbReference>
<dbReference type="AlphaFoldDB" id="A0A7R9U660"/>
<dbReference type="Pfam" id="PF00787">
    <property type="entry name" value="PX"/>
    <property type="match status" value="1"/>
</dbReference>
<gene>
    <name evidence="3" type="ORF">PPYR1160_LOCUS5472</name>
</gene>
<dbReference type="SMART" id="SM00312">
    <property type="entry name" value="PX"/>
    <property type="match status" value="1"/>
</dbReference>
<dbReference type="EMBL" id="HBEA01007141">
    <property type="protein sequence ID" value="CAD8255980.1"/>
    <property type="molecule type" value="Transcribed_RNA"/>
</dbReference>
<evidence type="ECO:0000313" key="3">
    <source>
        <dbReference type="EMBL" id="CAD8255980.1"/>
    </source>
</evidence>
<name>A0A7R9U660_9STRA</name>
<sequence>MAAEALSPERARQQFAALGGLAGRRRLFARVSNYRIRTMQRNVGLTIAPRRVVVYEIAVGTVSDSGELPFLPSIRNRLRSGAWGLGHATDARAQAGGVLTTESSAFSLDADDEEGGDEAADDEHDDEEEEDGVLVEEDDTLVYTPHSGTSSSQELAKHVSGVQSGAAVWRIERRYNDFKTLHDQIRGQVRAEILGTLPSLPEKKMMFNLDERFILKRGRALDRYLVGLLRHPVVAAMPEMRIFLSPSRPLPVSAAAIHEGANSTAVVHIGRVVSEDLLREEDTSDDASEAIAAHPVARGVHNPGPKTARPSGRVDGPRSVSESDLQQTRGRLRPTGHLQGNARAAQWPKFRFNPFELQACEAAVFGLATELFQLNRSGIARRSTIHLVRRAASVLFSSSMISALEARYQSLSTSARLSGFVRWVRGKIFPDGRFMGARQPPSEEERASTRNSLCASLPGALPSAITTLVGYNTALTGAMHFYEFIQCPVLLRSVVYTLLDLFWCELFPDMSRNVHGMRAIAKR</sequence>
<dbReference type="Gene3D" id="3.30.1520.10">
    <property type="entry name" value="Phox-like domain"/>
    <property type="match status" value="1"/>
</dbReference>
<dbReference type="CDD" id="cd06093">
    <property type="entry name" value="PX_domain"/>
    <property type="match status" value="1"/>
</dbReference>
<dbReference type="GO" id="GO:0035091">
    <property type="term" value="F:phosphatidylinositol binding"/>
    <property type="evidence" value="ECO:0007669"/>
    <property type="project" value="InterPro"/>
</dbReference>
<dbReference type="PANTHER" id="PTHR22775">
    <property type="entry name" value="SORTING NEXIN"/>
    <property type="match status" value="1"/>
</dbReference>
<dbReference type="InterPro" id="IPR001683">
    <property type="entry name" value="PX_dom"/>
</dbReference>
<dbReference type="PANTHER" id="PTHR22775:SF3">
    <property type="entry name" value="SORTING NEXIN-13"/>
    <property type="match status" value="1"/>
</dbReference>
<dbReference type="PROSITE" id="PS50195">
    <property type="entry name" value="PX"/>
    <property type="match status" value="1"/>
</dbReference>
<accession>A0A7R9U660</accession>
<evidence type="ECO:0000256" key="1">
    <source>
        <dbReference type="SAM" id="MobiDB-lite"/>
    </source>
</evidence>
<feature type="region of interest" description="Disordered" evidence="1">
    <location>
        <begin position="106"/>
        <end position="137"/>
    </location>
</feature>
<dbReference type="InterPro" id="IPR013937">
    <property type="entry name" value="Sorting_nexin_C"/>
</dbReference>
<evidence type="ECO:0000259" key="2">
    <source>
        <dbReference type="PROSITE" id="PS50195"/>
    </source>
</evidence>